<dbReference type="Proteomes" id="UP000000759">
    <property type="component" value="Chromosome 5"/>
</dbReference>
<reference evidence="1 2" key="1">
    <citation type="journal article" date="2008" name="Nature">
        <title>The Phaeodactylum genome reveals the evolutionary history of diatom genomes.</title>
        <authorList>
            <person name="Bowler C."/>
            <person name="Allen A.E."/>
            <person name="Badger J.H."/>
            <person name="Grimwood J."/>
            <person name="Jabbari K."/>
            <person name="Kuo A."/>
            <person name="Maheswari U."/>
            <person name="Martens C."/>
            <person name="Maumus F."/>
            <person name="Otillar R.P."/>
            <person name="Rayko E."/>
            <person name="Salamov A."/>
            <person name="Vandepoele K."/>
            <person name="Beszteri B."/>
            <person name="Gruber A."/>
            <person name="Heijde M."/>
            <person name="Katinka M."/>
            <person name="Mock T."/>
            <person name="Valentin K."/>
            <person name="Verret F."/>
            <person name="Berges J.A."/>
            <person name="Brownlee C."/>
            <person name="Cadoret J.P."/>
            <person name="Chiovitti A."/>
            <person name="Choi C.J."/>
            <person name="Coesel S."/>
            <person name="De Martino A."/>
            <person name="Detter J.C."/>
            <person name="Durkin C."/>
            <person name="Falciatore A."/>
            <person name="Fournet J."/>
            <person name="Haruta M."/>
            <person name="Huysman M.J."/>
            <person name="Jenkins B.D."/>
            <person name="Jiroutova K."/>
            <person name="Jorgensen R.E."/>
            <person name="Joubert Y."/>
            <person name="Kaplan A."/>
            <person name="Kroger N."/>
            <person name="Kroth P.G."/>
            <person name="La Roche J."/>
            <person name="Lindquist E."/>
            <person name="Lommer M."/>
            <person name="Martin-Jezequel V."/>
            <person name="Lopez P.J."/>
            <person name="Lucas S."/>
            <person name="Mangogna M."/>
            <person name="McGinnis K."/>
            <person name="Medlin L.K."/>
            <person name="Montsant A."/>
            <person name="Oudot-Le Secq M.P."/>
            <person name="Napoli C."/>
            <person name="Obornik M."/>
            <person name="Parker M.S."/>
            <person name="Petit J.L."/>
            <person name="Porcel B.M."/>
            <person name="Poulsen N."/>
            <person name="Robison M."/>
            <person name="Rychlewski L."/>
            <person name="Rynearson T.A."/>
            <person name="Schmutz J."/>
            <person name="Shapiro H."/>
            <person name="Siaut M."/>
            <person name="Stanley M."/>
            <person name="Sussman M.R."/>
            <person name="Taylor A.R."/>
            <person name="Vardi A."/>
            <person name="von Dassow P."/>
            <person name="Vyverman W."/>
            <person name="Willis A."/>
            <person name="Wyrwicz L.S."/>
            <person name="Rokhsar D.S."/>
            <person name="Weissenbach J."/>
            <person name="Armbrust E.V."/>
            <person name="Green B.R."/>
            <person name="Van de Peer Y."/>
            <person name="Grigoriev I.V."/>
        </authorList>
    </citation>
    <scope>NUCLEOTIDE SEQUENCE [LARGE SCALE GENOMIC DNA]</scope>
    <source>
        <strain evidence="1 2">CCAP 1055/1</strain>
    </source>
</reference>
<name>B7FVD2_PHATC</name>
<dbReference type="InterPro" id="IPR032675">
    <property type="entry name" value="LRR_dom_sf"/>
</dbReference>
<accession>B7FVD2</accession>
<dbReference type="RefSeq" id="XP_002178908.1">
    <property type="nucleotide sequence ID" value="XM_002178872.1"/>
</dbReference>
<dbReference type="PANTHER" id="PTHR48064:SF6">
    <property type="entry name" value="RECEPTOR-LIKE PROTEIN KINASE 2"/>
    <property type="match status" value="1"/>
</dbReference>
<dbReference type="OrthoDB" id="46376at2759"/>
<reference evidence="2" key="2">
    <citation type="submission" date="2008-08" db="EMBL/GenBank/DDBJ databases">
        <authorList>
            <consortium name="Diatom Consortium"/>
            <person name="Grigoriev I."/>
            <person name="Grimwood J."/>
            <person name="Kuo A."/>
            <person name="Otillar R.P."/>
            <person name="Salamov A."/>
            <person name="Detter J.C."/>
            <person name="Lindquist E."/>
            <person name="Shapiro H."/>
            <person name="Lucas S."/>
            <person name="Glavina del Rio T."/>
            <person name="Pitluck S."/>
            <person name="Rokhsar D."/>
            <person name="Bowler C."/>
        </authorList>
    </citation>
    <scope>GENOME REANNOTATION</scope>
    <source>
        <strain evidence="2">CCAP 1055/1</strain>
    </source>
</reference>
<dbReference type="PANTHER" id="PTHR48064">
    <property type="entry name" value="OS01G0750400 PROTEIN"/>
    <property type="match status" value="1"/>
</dbReference>
<sequence>MDVVDSNISRITQINWARMNLNGVLPTEVAVLEDLVTLDLAENDIEGTLPEGLFTLKDLRFLYLHDNAITGSIPVNMNLRRLYLLDLGYNDMTGTLPADWSNGVNTMNALTLLYLNHNSFRGTIPSTYPELGNDRLQVYELNDNQLTGEVPGGYVVRNLLQSVEMQNN</sequence>
<organism evidence="1 2">
    <name type="scientific">Phaeodactylum tricornutum (strain CCAP 1055/1)</name>
    <dbReference type="NCBI Taxonomy" id="556484"/>
    <lineage>
        <taxon>Eukaryota</taxon>
        <taxon>Sar</taxon>
        <taxon>Stramenopiles</taxon>
        <taxon>Ochrophyta</taxon>
        <taxon>Bacillariophyta</taxon>
        <taxon>Bacillariophyceae</taxon>
        <taxon>Bacillariophycidae</taxon>
        <taxon>Naviculales</taxon>
        <taxon>Phaeodactylaceae</taxon>
        <taxon>Phaeodactylum</taxon>
    </lineage>
</organism>
<feature type="non-terminal residue" evidence="1">
    <location>
        <position position="168"/>
    </location>
</feature>
<keyword evidence="2" id="KW-1185">Reference proteome</keyword>
<dbReference type="InterPro" id="IPR001611">
    <property type="entry name" value="Leu-rich_rpt"/>
</dbReference>
<protein>
    <submittedName>
        <fullName evidence="1">Uncharacterized protein</fullName>
    </submittedName>
</protein>
<dbReference type="AlphaFoldDB" id="B7FVD2"/>
<evidence type="ECO:0000313" key="1">
    <source>
        <dbReference type="EMBL" id="EEC49606.1"/>
    </source>
</evidence>
<evidence type="ECO:0000313" key="2">
    <source>
        <dbReference type="Proteomes" id="UP000000759"/>
    </source>
</evidence>
<dbReference type="Pfam" id="PF00560">
    <property type="entry name" value="LRR_1"/>
    <property type="match status" value="3"/>
</dbReference>
<dbReference type="Gene3D" id="3.80.10.10">
    <property type="entry name" value="Ribonuclease Inhibitor"/>
    <property type="match status" value="1"/>
</dbReference>
<dbReference type="InParanoid" id="B7FVD2"/>
<dbReference type="EMBL" id="CM000608">
    <property type="protein sequence ID" value="EEC49606.1"/>
    <property type="molecule type" value="Genomic_DNA"/>
</dbReference>
<dbReference type="InterPro" id="IPR053038">
    <property type="entry name" value="RLP_Defense"/>
</dbReference>
<dbReference type="PaxDb" id="2850-Phatr11423"/>
<dbReference type="KEGG" id="pti:PHATRDRAFT_11423"/>
<dbReference type="GeneID" id="7199540"/>
<proteinExistence type="predicted"/>
<gene>
    <name evidence="1" type="ORF">PHATRDRAFT_11423</name>
</gene>
<dbReference type="SUPFAM" id="SSF52058">
    <property type="entry name" value="L domain-like"/>
    <property type="match status" value="1"/>
</dbReference>